<feature type="compositionally biased region" description="Basic and acidic residues" evidence="1">
    <location>
        <begin position="131"/>
        <end position="144"/>
    </location>
</feature>
<protein>
    <recommendedName>
        <fullName evidence="5">Secreted protein</fullName>
    </recommendedName>
</protein>
<evidence type="ECO:0008006" key="5">
    <source>
        <dbReference type="Google" id="ProtNLM"/>
    </source>
</evidence>
<organism evidence="3 4">
    <name type="scientific">Sorangium cellulosum</name>
    <name type="common">Polyangium cellulosum</name>
    <dbReference type="NCBI Taxonomy" id="56"/>
    <lineage>
        <taxon>Bacteria</taxon>
        <taxon>Pseudomonadati</taxon>
        <taxon>Myxococcota</taxon>
        <taxon>Polyangia</taxon>
        <taxon>Polyangiales</taxon>
        <taxon>Polyangiaceae</taxon>
        <taxon>Sorangium</taxon>
    </lineage>
</organism>
<gene>
    <name evidence="3" type="ORF">BE15_02410</name>
</gene>
<name>A0A150Q058_SORCE</name>
<evidence type="ECO:0000256" key="2">
    <source>
        <dbReference type="SAM" id="SignalP"/>
    </source>
</evidence>
<feature type="chain" id="PRO_5007566372" description="Secreted protein" evidence="2">
    <location>
        <begin position="30"/>
        <end position="379"/>
    </location>
</feature>
<dbReference type="AlphaFoldDB" id="A0A150Q058"/>
<reference evidence="3 4" key="1">
    <citation type="submission" date="2014-02" db="EMBL/GenBank/DDBJ databases">
        <title>The small core and large imbalanced accessory genome model reveals a collaborative survival strategy of Sorangium cellulosum strains in nature.</title>
        <authorList>
            <person name="Han K."/>
            <person name="Peng R."/>
            <person name="Blom J."/>
            <person name="Li Y.-Z."/>
        </authorList>
    </citation>
    <scope>NUCLEOTIDE SEQUENCE [LARGE SCALE GENOMIC DNA]</scope>
    <source>
        <strain evidence="3 4">So0008-312</strain>
    </source>
</reference>
<sequence>MKRTALPARRALLAALATLALGVPCCAGAGFAPSSEVEGLRVLAVTADRPYAAAPLGDGVTFEMTYVDAPGEGAGPRPVEVTWLGGCVNPPVGIDEHIGCLPQLLGAAAAFAAGGAAEDGENEETEGAPRLFDRDDMKAEESGEPGRARFKMRLPDDIFEGARPTETGSFEASAYVFFTVCAGTTRVASSPLEAGFPLECVGEDGAVLGADSFVVGYTQVYAFADRRPNANPPITDLTVKRGDSELEKDEEGLPVVQRCARPDEPQQAQGCSPPAAGGADECTTYDIDAVVGDVAEEDVEVAGLGGPPVREAIWVDYYTDGGGFDGARRLVSDTTRGFIADHGTTWTPPSEAGVVSLWAVVHDTRGGSSVFRRKVRVAE</sequence>
<evidence type="ECO:0000256" key="1">
    <source>
        <dbReference type="SAM" id="MobiDB-lite"/>
    </source>
</evidence>
<dbReference type="OrthoDB" id="5501541at2"/>
<feature type="region of interest" description="Disordered" evidence="1">
    <location>
        <begin position="116"/>
        <end position="144"/>
    </location>
</feature>
<accession>A0A150Q058</accession>
<comment type="caution">
    <text evidence="3">The sequence shown here is derived from an EMBL/GenBank/DDBJ whole genome shotgun (WGS) entry which is preliminary data.</text>
</comment>
<feature type="signal peptide" evidence="2">
    <location>
        <begin position="1"/>
        <end position="29"/>
    </location>
</feature>
<dbReference type="RefSeq" id="WP_061613116.1">
    <property type="nucleotide sequence ID" value="NZ_JEMA01001200.1"/>
</dbReference>
<dbReference type="EMBL" id="JEMA01001200">
    <property type="protein sequence ID" value="KYF61322.1"/>
    <property type="molecule type" value="Genomic_DNA"/>
</dbReference>
<evidence type="ECO:0000313" key="4">
    <source>
        <dbReference type="Proteomes" id="UP000075260"/>
    </source>
</evidence>
<keyword evidence="2" id="KW-0732">Signal</keyword>
<proteinExistence type="predicted"/>
<evidence type="ECO:0000313" key="3">
    <source>
        <dbReference type="EMBL" id="KYF61322.1"/>
    </source>
</evidence>
<dbReference type="Proteomes" id="UP000075260">
    <property type="component" value="Unassembled WGS sequence"/>
</dbReference>